<organism evidence="3 4">
    <name type="scientific">Viridothelium virens</name>
    <name type="common">Speckled blister lichen</name>
    <name type="synonym">Trypethelium virens</name>
    <dbReference type="NCBI Taxonomy" id="1048519"/>
    <lineage>
        <taxon>Eukaryota</taxon>
        <taxon>Fungi</taxon>
        <taxon>Dikarya</taxon>
        <taxon>Ascomycota</taxon>
        <taxon>Pezizomycotina</taxon>
        <taxon>Dothideomycetes</taxon>
        <taxon>Dothideomycetes incertae sedis</taxon>
        <taxon>Trypetheliales</taxon>
        <taxon>Trypetheliaceae</taxon>
        <taxon>Viridothelium</taxon>
    </lineage>
</organism>
<keyword evidence="1" id="KW-0677">Repeat</keyword>
<proteinExistence type="predicted"/>
<reference evidence="3" key="1">
    <citation type="journal article" date="2020" name="Stud. Mycol.">
        <title>101 Dothideomycetes genomes: a test case for predicting lifestyles and emergence of pathogens.</title>
        <authorList>
            <person name="Haridas S."/>
            <person name="Albert R."/>
            <person name="Binder M."/>
            <person name="Bloem J."/>
            <person name="Labutti K."/>
            <person name="Salamov A."/>
            <person name="Andreopoulos B."/>
            <person name="Baker S."/>
            <person name="Barry K."/>
            <person name="Bills G."/>
            <person name="Bluhm B."/>
            <person name="Cannon C."/>
            <person name="Castanera R."/>
            <person name="Culley D."/>
            <person name="Daum C."/>
            <person name="Ezra D."/>
            <person name="Gonzalez J."/>
            <person name="Henrissat B."/>
            <person name="Kuo A."/>
            <person name="Liang C."/>
            <person name="Lipzen A."/>
            <person name="Lutzoni F."/>
            <person name="Magnuson J."/>
            <person name="Mondo S."/>
            <person name="Nolan M."/>
            <person name="Ohm R."/>
            <person name="Pangilinan J."/>
            <person name="Park H.-J."/>
            <person name="Ramirez L."/>
            <person name="Alfaro M."/>
            <person name="Sun H."/>
            <person name="Tritt A."/>
            <person name="Yoshinaga Y."/>
            <person name="Zwiers L.-H."/>
            <person name="Turgeon B."/>
            <person name="Goodwin S."/>
            <person name="Spatafora J."/>
            <person name="Crous P."/>
            <person name="Grigoriev I."/>
        </authorList>
    </citation>
    <scope>NUCLEOTIDE SEQUENCE</scope>
    <source>
        <strain evidence="3">Tuck. ex Michener</strain>
    </source>
</reference>
<evidence type="ECO:0000259" key="2">
    <source>
        <dbReference type="Pfam" id="PF24883"/>
    </source>
</evidence>
<dbReference type="InterPro" id="IPR027417">
    <property type="entry name" value="P-loop_NTPase"/>
</dbReference>
<dbReference type="AlphaFoldDB" id="A0A6A6HCU1"/>
<evidence type="ECO:0000256" key="1">
    <source>
        <dbReference type="ARBA" id="ARBA00022737"/>
    </source>
</evidence>
<dbReference type="SUPFAM" id="SSF52540">
    <property type="entry name" value="P-loop containing nucleoside triphosphate hydrolases"/>
    <property type="match status" value="1"/>
</dbReference>
<dbReference type="EMBL" id="ML991790">
    <property type="protein sequence ID" value="KAF2235681.1"/>
    <property type="molecule type" value="Genomic_DNA"/>
</dbReference>
<dbReference type="Pfam" id="PF24883">
    <property type="entry name" value="NPHP3_N"/>
    <property type="match status" value="1"/>
</dbReference>
<evidence type="ECO:0000313" key="3">
    <source>
        <dbReference type="EMBL" id="KAF2235681.1"/>
    </source>
</evidence>
<feature type="domain" description="Nephrocystin 3-like N-terminal" evidence="2">
    <location>
        <begin position="26"/>
        <end position="189"/>
    </location>
</feature>
<evidence type="ECO:0000313" key="4">
    <source>
        <dbReference type="Proteomes" id="UP000800092"/>
    </source>
</evidence>
<dbReference type="Proteomes" id="UP000800092">
    <property type="component" value="Unassembled WGS sequence"/>
</dbReference>
<sequence>MTYTFQTYIAEEPPTVWPDIHPPLFDWFFQSDEFLDWCQGEGTWQLHCVGGPGSGKTTLSALAVRRLREHCQQTSRRAVASLFIRSDVRSNEADLVEDMLNSIWCQLGKNLDTSCKAYQQYKEACQKGSRAALRIKAIRKALEVRLRDLDGSFVILDDLDRCSPALDVLLRDQLAILQRHHLKIMTTSRYPLWDVGELDVESVVPEKMFCDGPRCPDLSTDSPLSLFWTCAHCWDYPSGAEEYFVLCYSCIKDDPQCVYCGNTSKFLEPYDHRNVEIDNIPHSSMISFVKWDLEREHGDLGFQIPIEARQRPSSKLGIALRQNSGEGAEELQKTIVERASGNVGMAKLRLEMTYASTSLEEVKVTRDRLPHHIVATFDAGVSRIEEQPRAQRELGLRIIAASCQASQGVPLKTLEQWLGQPFRSPEDLYQVTGGLVKIDRTTERRVEAYHDTFGVYVRENYNESIFRARSALRIKRIPRSASVEVFRVADATPANEEFLDLFASPQDKEAQRSAVTTLLDELSSISIGLEDRCSLARLAKVERERSSCCGYIWRSVDLHKEADNESSILVQGSIKPEFET</sequence>
<dbReference type="Gene3D" id="3.40.50.300">
    <property type="entry name" value="P-loop containing nucleotide triphosphate hydrolases"/>
    <property type="match status" value="1"/>
</dbReference>
<keyword evidence="4" id="KW-1185">Reference proteome</keyword>
<name>A0A6A6HCU1_VIRVR</name>
<dbReference type="InterPro" id="IPR056884">
    <property type="entry name" value="NPHP3-like_N"/>
</dbReference>
<dbReference type="PANTHER" id="PTHR10039">
    <property type="entry name" value="AMELOGENIN"/>
    <property type="match status" value="1"/>
</dbReference>
<accession>A0A6A6HCU1</accession>
<gene>
    <name evidence="3" type="ORF">EV356DRAFT_514193</name>
</gene>
<protein>
    <recommendedName>
        <fullName evidence="2">Nephrocystin 3-like N-terminal domain-containing protein</fullName>
    </recommendedName>
</protein>
<dbReference type="OrthoDB" id="3885310at2759"/>